<feature type="compositionally biased region" description="Polar residues" evidence="1">
    <location>
        <begin position="369"/>
        <end position="390"/>
    </location>
</feature>
<reference evidence="5" key="3">
    <citation type="submission" date="2025-04" db="UniProtKB">
        <authorList>
            <consortium name="RefSeq"/>
        </authorList>
    </citation>
    <scope>IDENTIFICATION</scope>
    <source>
        <strain evidence="5">CBS 304.34</strain>
    </source>
</reference>
<feature type="compositionally biased region" description="Polar residues" evidence="1">
    <location>
        <begin position="675"/>
        <end position="691"/>
    </location>
</feature>
<keyword evidence="2" id="KW-1133">Transmembrane helix</keyword>
<feature type="transmembrane region" description="Helical" evidence="2">
    <location>
        <begin position="70"/>
        <end position="92"/>
    </location>
</feature>
<evidence type="ECO:0000313" key="5">
    <source>
        <dbReference type="RefSeq" id="XP_033576604.1"/>
    </source>
</evidence>
<proteinExistence type="predicted"/>
<dbReference type="PANTHER" id="PTHR42088:SF1">
    <property type="entry name" value="YALI0F10131P"/>
    <property type="match status" value="1"/>
</dbReference>
<organism evidence="3">
    <name type="scientific">Mytilinidion resinicola</name>
    <dbReference type="NCBI Taxonomy" id="574789"/>
    <lineage>
        <taxon>Eukaryota</taxon>
        <taxon>Fungi</taxon>
        <taxon>Dikarya</taxon>
        <taxon>Ascomycota</taxon>
        <taxon>Pezizomycotina</taxon>
        <taxon>Dothideomycetes</taxon>
        <taxon>Pleosporomycetidae</taxon>
        <taxon>Mytilinidiales</taxon>
        <taxon>Mytilinidiaceae</taxon>
        <taxon>Mytilinidion</taxon>
    </lineage>
</organism>
<dbReference type="GeneID" id="54462985"/>
<accession>A0A6A6YLF9</accession>
<reference evidence="3 5" key="1">
    <citation type="journal article" date="2020" name="Stud. Mycol.">
        <title>101 Dothideomycetes genomes: a test case for predicting lifestyles and emergence of pathogens.</title>
        <authorList>
            <person name="Haridas S."/>
            <person name="Albert R."/>
            <person name="Binder M."/>
            <person name="Bloem J."/>
            <person name="Labutti K."/>
            <person name="Salamov A."/>
            <person name="Andreopoulos B."/>
            <person name="Baker S."/>
            <person name="Barry K."/>
            <person name="Bills G."/>
            <person name="Bluhm B."/>
            <person name="Cannon C."/>
            <person name="Castanera R."/>
            <person name="Culley D."/>
            <person name="Daum C."/>
            <person name="Ezra D."/>
            <person name="Gonzalez J."/>
            <person name="Henrissat B."/>
            <person name="Kuo A."/>
            <person name="Liang C."/>
            <person name="Lipzen A."/>
            <person name="Lutzoni F."/>
            <person name="Magnuson J."/>
            <person name="Mondo S."/>
            <person name="Nolan M."/>
            <person name="Ohm R."/>
            <person name="Pangilinan J."/>
            <person name="Park H.-J."/>
            <person name="Ramirez L."/>
            <person name="Alfaro M."/>
            <person name="Sun H."/>
            <person name="Tritt A."/>
            <person name="Yoshinaga Y."/>
            <person name="Zwiers L.-H."/>
            <person name="Turgeon B."/>
            <person name="Goodwin S."/>
            <person name="Spatafora J."/>
            <person name="Crous P."/>
            <person name="Grigoriev I."/>
        </authorList>
    </citation>
    <scope>NUCLEOTIDE SEQUENCE</scope>
    <source>
        <strain evidence="3 5">CBS 304.34</strain>
    </source>
</reference>
<name>A0A6A6YLF9_9PEZI</name>
<reference evidence="5" key="2">
    <citation type="submission" date="2020-04" db="EMBL/GenBank/DDBJ databases">
        <authorList>
            <consortium name="NCBI Genome Project"/>
        </authorList>
    </citation>
    <scope>NUCLEOTIDE SEQUENCE</scope>
    <source>
        <strain evidence="5">CBS 304.34</strain>
    </source>
</reference>
<evidence type="ECO:0000313" key="4">
    <source>
        <dbReference type="Proteomes" id="UP000504636"/>
    </source>
</evidence>
<feature type="region of interest" description="Disordered" evidence="1">
    <location>
        <begin position="609"/>
        <end position="628"/>
    </location>
</feature>
<feature type="region of interest" description="Disordered" evidence="1">
    <location>
        <begin position="522"/>
        <end position="583"/>
    </location>
</feature>
<protein>
    <submittedName>
        <fullName evidence="3 5">Uncharacterized protein</fullName>
    </submittedName>
</protein>
<keyword evidence="2" id="KW-0472">Membrane</keyword>
<dbReference type="RefSeq" id="XP_033576604.1">
    <property type="nucleotide sequence ID" value="XM_033722092.1"/>
</dbReference>
<feature type="region of interest" description="Disordered" evidence="1">
    <location>
        <begin position="170"/>
        <end position="302"/>
    </location>
</feature>
<feature type="compositionally biased region" description="Low complexity" evidence="1">
    <location>
        <begin position="535"/>
        <end position="553"/>
    </location>
</feature>
<keyword evidence="4" id="KW-1185">Reference proteome</keyword>
<dbReference type="OrthoDB" id="5417135at2759"/>
<gene>
    <name evidence="3 5" type="ORF">BDZ99DRAFT_477032</name>
</gene>
<feature type="region of interest" description="Disordered" evidence="1">
    <location>
        <begin position="665"/>
        <end position="691"/>
    </location>
</feature>
<feature type="compositionally biased region" description="Polar residues" evidence="1">
    <location>
        <begin position="227"/>
        <end position="238"/>
    </location>
</feature>
<feature type="compositionally biased region" description="Polar residues" evidence="1">
    <location>
        <begin position="268"/>
        <end position="277"/>
    </location>
</feature>
<feature type="region of interest" description="Disordered" evidence="1">
    <location>
        <begin position="323"/>
        <end position="418"/>
    </location>
</feature>
<evidence type="ECO:0000313" key="3">
    <source>
        <dbReference type="EMBL" id="KAF2809640.1"/>
    </source>
</evidence>
<feature type="region of interest" description="Disordered" evidence="1">
    <location>
        <begin position="99"/>
        <end position="129"/>
    </location>
</feature>
<sequence length="733" mass="79467">MHQHHSHNHLHHARRDAAVASADLLPRGPSPAEPNMDIPSRTFHSITRALLPREKCTGSANECEKPTPDYLVPVVCAVIIPVFLAIVVLLFLHRRHNKKLKQEDRDDPHKSLDFGLEATGKASKKGKGIPEMTITDTEKTLRGNKGLSMDLGVGNPYILPAGLHNSRESVNSMARSMDDPHDPYRPVTFIKDSASMRNGSSLRGYPHDNSSTYTGSSGGTDRMNGSLLRNAQRMSQSVPPRGDSKAGGSPLSEQPPPHIQFPAATAQPAGSPSNPQDRSPPRVPASNGGLAPTPADAGRDSYFDNNANVMRASNNYLGSFIHSRDGSTVEAPGQAQSPPEPTIPQIHAPRPISPPTKLLPENPRPPPRVQSQEAVVISNANNMNRISDTSDYGDGFKVTPPSREQSYDGANAAGRRSLDAPMPVQQEESYNNAFGLGVDDLGYDPRRLSMSLRPLPPDDPADNPETRANRIRSFYKEYFDDSKPDPVGYYEDYNPEYLADGTIFDPETGNFVMAQAPYAQPVGRRAMTPPPRAPPRFQGQTGRGRASSGSTGRFMPPPRGNSSMSGRVAAPRRAPLPPPPALTSLPTPAKLTEDSAIFNPLDFAPPVSYRDRQAGRRPDSPLGVQRPYSPAVRAHTPLVGAFDDLPAMPSPHALRKSSTFTALDFAPPPKFRDNGSGSDAGSIRSTRSAMSQVQLNSIRAGAYRVSRMPKEVVGTRDDLMESLKPQMNLSRPS</sequence>
<evidence type="ECO:0000256" key="1">
    <source>
        <dbReference type="SAM" id="MobiDB-lite"/>
    </source>
</evidence>
<feature type="compositionally biased region" description="Basic and acidic residues" evidence="1">
    <location>
        <begin position="609"/>
        <end position="619"/>
    </location>
</feature>
<dbReference type="EMBL" id="MU003701">
    <property type="protein sequence ID" value="KAF2809640.1"/>
    <property type="molecule type" value="Genomic_DNA"/>
</dbReference>
<dbReference type="AlphaFoldDB" id="A0A6A6YLF9"/>
<feature type="compositionally biased region" description="Basic and acidic residues" evidence="1">
    <location>
        <begin position="100"/>
        <end position="112"/>
    </location>
</feature>
<dbReference type="Proteomes" id="UP000504636">
    <property type="component" value="Unplaced"/>
</dbReference>
<keyword evidence="2" id="KW-0812">Transmembrane</keyword>
<evidence type="ECO:0000256" key="2">
    <source>
        <dbReference type="SAM" id="Phobius"/>
    </source>
</evidence>
<dbReference type="PANTHER" id="PTHR42088">
    <property type="entry name" value="YALI0F10131P"/>
    <property type="match status" value="1"/>
</dbReference>